<keyword evidence="3" id="KW-1185">Reference proteome</keyword>
<evidence type="ECO:0000313" key="3">
    <source>
        <dbReference type="Proteomes" id="UP000000305"/>
    </source>
</evidence>
<dbReference type="KEGG" id="dpx:DAPPUDRAFT_241027"/>
<dbReference type="InParanoid" id="E9GD84"/>
<gene>
    <name evidence="2" type="ORF">DAPPUDRAFT_241027</name>
</gene>
<sequence length="57" mass="6637">MVEYLDWRDEDDPSPEPILPTLKSNTKRTSSKWKQQRGTKVQKLKDSETVLTLPLAH</sequence>
<evidence type="ECO:0000313" key="2">
    <source>
        <dbReference type="EMBL" id="EFX82691.1"/>
    </source>
</evidence>
<feature type="region of interest" description="Disordered" evidence="1">
    <location>
        <begin position="1"/>
        <end position="45"/>
    </location>
</feature>
<organism evidence="2 3">
    <name type="scientific">Daphnia pulex</name>
    <name type="common">Water flea</name>
    <dbReference type="NCBI Taxonomy" id="6669"/>
    <lineage>
        <taxon>Eukaryota</taxon>
        <taxon>Metazoa</taxon>
        <taxon>Ecdysozoa</taxon>
        <taxon>Arthropoda</taxon>
        <taxon>Crustacea</taxon>
        <taxon>Branchiopoda</taxon>
        <taxon>Diplostraca</taxon>
        <taxon>Cladocera</taxon>
        <taxon>Anomopoda</taxon>
        <taxon>Daphniidae</taxon>
        <taxon>Daphnia</taxon>
    </lineage>
</organism>
<name>E9GD84_DAPPU</name>
<reference evidence="2 3" key="1">
    <citation type="journal article" date="2011" name="Science">
        <title>The ecoresponsive genome of Daphnia pulex.</title>
        <authorList>
            <person name="Colbourne J.K."/>
            <person name="Pfrender M.E."/>
            <person name="Gilbert D."/>
            <person name="Thomas W.K."/>
            <person name="Tucker A."/>
            <person name="Oakley T.H."/>
            <person name="Tokishita S."/>
            <person name="Aerts A."/>
            <person name="Arnold G.J."/>
            <person name="Basu M.K."/>
            <person name="Bauer D.J."/>
            <person name="Caceres C.E."/>
            <person name="Carmel L."/>
            <person name="Casola C."/>
            <person name="Choi J.H."/>
            <person name="Detter J.C."/>
            <person name="Dong Q."/>
            <person name="Dusheyko S."/>
            <person name="Eads B.D."/>
            <person name="Frohlich T."/>
            <person name="Geiler-Samerotte K.A."/>
            <person name="Gerlach D."/>
            <person name="Hatcher P."/>
            <person name="Jogdeo S."/>
            <person name="Krijgsveld J."/>
            <person name="Kriventseva E.V."/>
            <person name="Kultz D."/>
            <person name="Laforsch C."/>
            <person name="Lindquist E."/>
            <person name="Lopez J."/>
            <person name="Manak J.R."/>
            <person name="Muller J."/>
            <person name="Pangilinan J."/>
            <person name="Patwardhan R.P."/>
            <person name="Pitluck S."/>
            <person name="Pritham E.J."/>
            <person name="Rechtsteiner A."/>
            <person name="Rho M."/>
            <person name="Rogozin I.B."/>
            <person name="Sakarya O."/>
            <person name="Salamov A."/>
            <person name="Schaack S."/>
            <person name="Shapiro H."/>
            <person name="Shiga Y."/>
            <person name="Skalitzky C."/>
            <person name="Smith Z."/>
            <person name="Souvorov A."/>
            <person name="Sung W."/>
            <person name="Tang Z."/>
            <person name="Tsuchiya D."/>
            <person name="Tu H."/>
            <person name="Vos H."/>
            <person name="Wang M."/>
            <person name="Wolf Y.I."/>
            <person name="Yamagata H."/>
            <person name="Yamada T."/>
            <person name="Ye Y."/>
            <person name="Shaw J.R."/>
            <person name="Andrews J."/>
            <person name="Crease T.J."/>
            <person name="Tang H."/>
            <person name="Lucas S.M."/>
            <person name="Robertson H.M."/>
            <person name="Bork P."/>
            <person name="Koonin E.V."/>
            <person name="Zdobnov E.M."/>
            <person name="Grigoriev I.V."/>
            <person name="Lynch M."/>
            <person name="Boore J.L."/>
        </authorList>
    </citation>
    <scope>NUCLEOTIDE SEQUENCE [LARGE SCALE GENOMIC DNA]</scope>
</reference>
<dbReference type="AlphaFoldDB" id="E9GD84"/>
<feature type="compositionally biased region" description="Basic residues" evidence="1">
    <location>
        <begin position="25"/>
        <end position="42"/>
    </location>
</feature>
<accession>E9GD84</accession>
<proteinExistence type="predicted"/>
<dbReference type="HOGENOM" id="CLU_2998523_0_0_1"/>
<protein>
    <submittedName>
        <fullName evidence="2">Uncharacterized protein</fullName>
    </submittedName>
</protein>
<dbReference type="Proteomes" id="UP000000305">
    <property type="component" value="Unassembled WGS sequence"/>
</dbReference>
<evidence type="ECO:0000256" key="1">
    <source>
        <dbReference type="SAM" id="MobiDB-lite"/>
    </source>
</evidence>
<dbReference type="EMBL" id="GL732539">
    <property type="protein sequence ID" value="EFX82691.1"/>
    <property type="molecule type" value="Genomic_DNA"/>
</dbReference>